<evidence type="ECO:0000313" key="2">
    <source>
        <dbReference type="Proteomes" id="UP000279833"/>
    </source>
</evidence>
<dbReference type="Proteomes" id="UP000279833">
    <property type="component" value="Unassembled WGS sequence"/>
</dbReference>
<name>A0A183KCC6_9TREM</name>
<dbReference type="AlphaFoldDB" id="A0A183KCC6"/>
<dbReference type="WBParaSite" id="SCUD_0001266901-mRNA-1">
    <property type="protein sequence ID" value="SCUD_0001266901-mRNA-1"/>
    <property type="gene ID" value="SCUD_0001266901"/>
</dbReference>
<evidence type="ECO:0000313" key="1">
    <source>
        <dbReference type="EMBL" id="VDP49678.1"/>
    </source>
</evidence>
<accession>A0A183KCC6</accession>
<organism evidence="3">
    <name type="scientific">Schistosoma curassoni</name>
    <dbReference type="NCBI Taxonomy" id="6186"/>
    <lineage>
        <taxon>Eukaryota</taxon>
        <taxon>Metazoa</taxon>
        <taxon>Spiralia</taxon>
        <taxon>Lophotrochozoa</taxon>
        <taxon>Platyhelminthes</taxon>
        <taxon>Trematoda</taxon>
        <taxon>Digenea</taxon>
        <taxon>Strigeidida</taxon>
        <taxon>Schistosomatoidea</taxon>
        <taxon>Schistosomatidae</taxon>
        <taxon>Schistosoma</taxon>
    </lineage>
</organism>
<gene>
    <name evidence="1" type="ORF">SCUD_LOCUS12666</name>
</gene>
<protein>
    <submittedName>
        <fullName evidence="3">Recombinase family protein</fullName>
    </submittedName>
</protein>
<proteinExistence type="predicted"/>
<evidence type="ECO:0000313" key="3">
    <source>
        <dbReference type="WBParaSite" id="SCUD_0001266901-mRNA-1"/>
    </source>
</evidence>
<keyword evidence="2" id="KW-1185">Reference proteome</keyword>
<reference evidence="3" key="1">
    <citation type="submission" date="2016-06" db="UniProtKB">
        <authorList>
            <consortium name="WormBaseParasite"/>
        </authorList>
    </citation>
    <scope>IDENTIFICATION</scope>
</reference>
<reference evidence="1 2" key="2">
    <citation type="submission" date="2018-11" db="EMBL/GenBank/DDBJ databases">
        <authorList>
            <consortium name="Pathogen Informatics"/>
        </authorList>
    </citation>
    <scope>NUCLEOTIDE SEQUENCE [LARGE SCALE GENOMIC DNA]</scope>
    <source>
        <strain evidence="1">Dakar</strain>
        <strain evidence="2">Dakar, Senegal</strain>
    </source>
</reference>
<sequence length="41" mass="4482">MVVYARYSTSIGRILSATAFSGREQTSFKLKKKLGKDDGNG</sequence>
<dbReference type="EMBL" id="UZAK01035282">
    <property type="protein sequence ID" value="VDP49678.1"/>
    <property type="molecule type" value="Genomic_DNA"/>
</dbReference>